<dbReference type="FunFam" id="3.40.50.12780:FF:000014">
    <property type="entry name" value="Nonribosomal peptide synthetase 1"/>
    <property type="match status" value="3"/>
</dbReference>
<dbReference type="PANTHER" id="PTHR45527">
    <property type="entry name" value="NONRIBOSOMAL PEPTIDE SYNTHETASE"/>
    <property type="match status" value="1"/>
</dbReference>
<keyword evidence="1" id="KW-0596">Phosphopantetheine</keyword>
<dbReference type="FunFam" id="3.30.300.30:FF:000015">
    <property type="entry name" value="Nonribosomal peptide synthase SidD"/>
    <property type="match status" value="4"/>
</dbReference>
<evidence type="ECO:0000256" key="3">
    <source>
        <dbReference type="ARBA" id="ARBA00022598"/>
    </source>
</evidence>
<gene>
    <name evidence="6" type="ORF">VE01_09243</name>
</gene>
<dbReference type="Pfam" id="PF00668">
    <property type="entry name" value="Condensation"/>
    <property type="match status" value="5"/>
</dbReference>
<evidence type="ECO:0000256" key="2">
    <source>
        <dbReference type="ARBA" id="ARBA00022553"/>
    </source>
</evidence>
<dbReference type="SUPFAM" id="SSF56801">
    <property type="entry name" value="Acetyl-CoA synthetase-like"/>
    <property type="match status" value="4"/>
</dbReference>
<feature type="domain" description="Carrier" evidence="5">
    <location>
        <begin position="4673"/>
        <end position="4750"/>
    </location>
</feature>
<dbReference type="Gene3D" id="3.30.559.10">
    <property type="entry name" value="Chloramphenicol acetyltransferase-like domain"/>
    <property type="match status" value="4"/>
</dbReference>
<dbReference type="Proteomes" id="UP000091956">
    <property type="component" value="Unassembled WGS sequence"/>
</dbReference>
<feature type="domain" description="Carrier" evidence="5">
    <location>
        <begin position="3034"/>
        <end position="3111"/>
    </location>
</feature>
<dbReference type="SUPFAM" id="SSF47336">
    <property type="entry name" value="ACP-like"/>
    <property type="match status" value="4"/>
</dbReference>
<dbReference type="Pfam" id="PF00501">
    <property type="entry name" value="AMP-binding"/>
    <property type="match status" value="4"/>
</dbReference>
<dbReference type="PANTHER" id="PTHR45527:SF16">
    <property type="entry name" value="NONRIBOSOMAL PEPTIDE SYNTHASE ATNA-RELATED"/>
    <property type="match status" value="1"/>
</dbReference>
<feature type="domain" description="Carrier" evidence="5">
    <location>
        <begin position="815"/>
        <end position="891"/>
    </location>
</feature>
<dbReference type="CDD" id="cd19545">
    <property type="entry name" value="FUM14_C_NRPS-like"/>
    <property type="match status" value="2"/>
</dbReference>
<dbReference type="PROSITE" id="PS00012">
    <property type="entry name" value="PHOSPHOPANTETHEINE"/>
    <property type="match status" value="2"/>
</dbReference>
<dbReference type="Gene3D" id="3.30.559.30">
    <property type="entry name" value="Nonribosomal peptide synthetase, condensation domain"/>
    <property type="match status" value="5"/>
</dbReference>
<keyword evidence="3" id="KW-0436">Ligase</keyword>
<dbReference type="Gene3D" id="3.40.50.12780">
    <property type="entry name" value="N-terminal domain of ligase-like"/>
    <property type="match status" value="4"/>
</dbReference>
<proteinExistence type="predicted"/>
<dbReference type="FunFam" id="3.30.559.30:FF:000003">
    <property type="entry name" value="Nonribosomal peptide synthase SidD"/>
    <property type="match status" value="2"/>
</dbReference>
<feature type="region of interest" description="Disordered" evidence="4">
    <location>
        <begin position="2845"/>
        <end position="2864"/>
    </location>
</feature>
<dbReference type="InterPro" id="IPR023213">
    <property type="entry name" value="CAT-like_dom_sf"/>
</dbReference>
<dbReference type="NCBIfam" id="NF003417">
    <property type="entry name" value="PRK04813.1"/>
    <property type="match status" value="5"/>
</dbReference>
<dbReference type="PROSITE" id="PS00455">
    <property type="entry name" value="AMP_BINDING"/>
    <property type="match status" value="4"/>
</dbReference>
<dbReference type="GO" id="GO:0044550">
    <property type="term" value="P:secondary metabolite biosynthetic process"/>
    <property type="evidence" value="ECO:0007669"/>
    <property type="project" value="TreeGrafter"/>
</dbReference>
<organism evidence="6 7">
    <name type="scientific">Pseudogymnoascus verrucosus</name>
    <dbReference type="NCBI Taxonomy" id="342668"/>
    <lineage>
        <taxon>Eukaryota</taxon>
        <taxon>Fungi</taxon>
        <taxon>Dikarya</taxon>
        <taxon>Ascomycota</taxon>
        <taxon>Pezizomycotina</taxon>
        <taxon>Leotiomycetes</taxon>
        <taxon>Thelebolales</taxon>
        <taxon>Thelebolaceae</taxon>
        <taxon>Pseudogymnoascus</taxon>
    </lineage>
</organism>
<dbReference type="InterPro" id="IPR020806">
    <property type="entry name" value="PKS_PP-bd"/>
</dbReference>
<dbReference type="SUPFAM" id="SSF52777">
    <property type="entry name" value="CoA-dependent acyltransferases"/>
    <property type="match status" value="9"/>
</dbReference>
<dbReference type="GeneID" id="28842629"/>
<dbReference type="SMART" id="SM00823">
    <property type="entry name" value="PKS_PP"/>
    <property type="match status" value="3"/>
</dbReference>
<dbReference type="CDD" id="cd05918">
    <property type="entry name" value="A_NRPS_SidN3_like"/>
    <property type="match status" value="4"/>
</dbReference>
<dbReference type="InterPro" id="IPR010071">
    <property type="entry name" value="AA_adenyl_dom"/>
</dbReference>
<keyword evidence="7" id="KW-1185">Reference proteome</keyword>
<dbReference type="EMBL" id="KV460257">
    <property type="protein sequence ID" value="OBT93182.2"/>
    <property type="molecule type" value="Genomic_DNA"/>
</dbReference>
<dbReference type="InterPro" id="IPR000873">
    <property type="entry name" value="AMP-dep_synth/lig_dom"/>
</dbReference>
<dbReference type="InterPro" id="IPR020845">
    <property type="entry name" value="AMP-binding_CS"/>
</dbReference>
<evidence type="ECO:0000313" key="6">
    <source>
        <dbReference type="EMBL" id="OBT93182.2"/>
    </source>
</evidence>
<dbReference type="NCBIfam" id="TIGR01733">
    <property type="entry name" value="AA-adenyl-dom"/>
    <property type="match status" value="3"/>
</dbReference>
<dbReference type="InterPro" id="IPR042099">
    <property type="entry name" value="ANL_N_sf"/>
</dbReference>
<accession>A0A1B8GBH5</accession>
<dbReference type="RefSeq" id="XP_018126915.2">
    <property type="nucleotide sequence ID" value="XM_018278658.2"/>
</dbReference>
<dbReference type="InterPro" id="IPR009081">
    <property type="entry name" value="PP-bd_ACP"/>
</dbReference>
<dbReference type="PROSITE" id="PS50075">
    <property type="entry name" value="CARRIER"/>
    <property type="match status" value="5"/>
</dbReference>
<feature type="domain" description="Carrier" evidence="5">
    <location>
        <begin position="1922"/>
        <end position="1998"/>
    </location>
</feature>
<dbReference type="GO" id="GO:0005737">
    <property type="term" value="C:cytoplasm"/>
    <property type="evidence" value="ECO:0007669"/>
    <property type="project" value="TreeGrafter"/>
</dbReference>
<dbReference type="GO" id="GO:0016874">
    <property type="term" value="F:ligase activity"/>
    <property type="evidence" value="ECO:0007669"/>
    <property type="project" value="UniProtKB-KW"/>
</dbReference>
<reference evidence="6 7" key="1">
    <citation type="submission" date="2016-03" db="EMBL/GenBank/DDBJ databases">
        <title>Comparative genomics of Pseudogymnoascus destructans, the fungus causing white-nose syndrome of bats.</title>
        <authorList>
            <person name="Palmer J.M."/>
            <person name="Drees K.P."/>
            <person name="Foster J.T."/>
            <person name="Lindner D.L."/>
        </authorList>
    </citation>
    <scope>NUCLEOTIDE SEQUENCE [LARGE SCALE GENOMIC DNA]</scope>
    <source>
        <strain evidence="6 7">UAMH 10579</strain>
    </source>
</reference>
<reference evidence="7" key="2">
    <citation type="journal article" date="2018" name="Nat. Commun.">
        <title>Extreme sensitivity to ultraviolet light in the fungal pathogen causing white-nose syndrome of bats.</title>
        <authorList>
            <person name="Palmer J.M."/>
            <person name="Drees K.P."/>
            <person name="Foster J.T."/>
            <person name="Lindner D.L."/>
        </authorList>
    </citation>
    <scope>NUCLEOTIDE SEQUENCE [LARGE SCALE GENOMIC DNA]</scope>
    <source>
        <strain evidence="7">UAMH 10579</strain>
    </source>
</reference>
<dbReference type="GO" id="GO:0031177">
    <property type="term" value="F:phosphopantetheine binding"/>
    <property type="evidence" value="ECO:0007669"/>
    <property type="project" value="InterPro"/>
</dbReference>
<dbReference type="CDD" id="cd19542">
    <property type="entry name" value="CT_NRPS-like"/>
    <property type="match status" value="2"/>
</dbReference>
<evidence type="ECO:0000313" key="7">
    <source>
        <dbReference type="Proteomes" id="UP000091956"/>
    </source>
</evidence>
<protein>
    <submittedName>
        <fullName evidence="6">Nonribosomal Peptide Synthase (NRPS)</fullName>
    </submittedName>
</protein>
<dbReference type="InterPro" id="IPR001242">
    <property type="entry name" value="Condensation_dom"/>
</dbReference>
<sequence>MLTREHPKSKDSSPDLDYWIDRLHDKDQCIFPTLNDGVKELNGRQRVDVRTPGLGPLNEFCQNHDLKLSTVFQTAWGLVLRSYTGVDDVCFGFREDPSEILPCQMSLTRESGLKHALDTVETTFTRDSNHRTCSVKDMEDVLKLGRTGIFNTIVNYRNTLGPFGSSTCNGQRNDQKMHCHVVHGDSDNGNHEDDTPESQYMIAVDIKLSPKFIWMSLSYRLSDLSKGQAANVASSLEKALSCVLSGAQETVGEQHLFSEHHQRQVNEWNRDRPEWIDLTLHEAIATRVRSQPDAPAIRAWDEEWTYHEMDELSSRLARHLVQIGVKTGMRIPLVFERSGWWVIALLAVSKAGGAFVPVDPTQPVLRLKEILQDIEPQFLLSSSQYSGLLVDSVETTVVVSRAALEELSSKTRSPIPLPKVSSKDVAYVMYTSGSTGHPKGALLQHGGYLPALLHWIENTSLGPGTMALQASSYAWSVCIIETICSLWQGACLCIPSDYSKHDDFTAVFNDMQITWAMLSPSVIKTVQAESVKYLRTLILCGEPVSLEVVSKWTSEKTKVWVGWAATECPALARPDNFTANSDVQNLGPCKAVCRVVEVGNHERQVPVGAVGDIVVHAPWIAAGYLNDPEKTAATFLDRPDWLNGKPSSYGSRWYKVGDLVRQNSDGSLILAGRGDNMVKIRGQRFDMSEVERNLAVDDHIRNSLPILPKVGVCKQRLVAVIALHDFTPKPDEGKDEITILKGSELRKAASWVSKFQEILAKRIPSYMVPSVWIMVKSVPLTITGKIDRVALKRFVEKMDVETYEEICTLGVEREAPTTPMEIRLQKIWAEILGLPLEKVGRNQSFISLGGDSILAMTVGARCRNNMLLLRAQDILRFGTIAEVALHTTPVEDTTRDELVLATQFDSLRGSTKDKLHQVGVMDIANVEDAYPCSPMQQGMLLSKARSTGNYNTSTVFEVRPRSVVALSAERLKDAWQQVVDRHSSLRTFFVESVSQSGSFDQVVLRNYNTAASVVIWDRANIDRTEHAIRMFDGHQPEAYASHQPPHHFTILHTTTGRLFFRMNVEHTLVDGMSIAILVRDLITAYDGNLRLQPTHLYSSYVASLQQIVCSIDNKYWKTYLDGMNPCLLPNLSYSLSREPQRRESRSLSVEIKNPHHLLKFCQSQEMTLSALFRTVWGLILRAFTSSDEVCFGFITSGRDLPVAGIEDIVGTFINMLVCRMNLTETSLLKDIIATAQTDYLSSLPHQHASLAQIQHVLGLYGQRLFNTSMTILKEVPLSSGENPSVDFNTIHQWSPNEYDLDVQVWVSSKTVKMELWYRTEWISNEHARNIASTFSQALDAITDEPDQRVGQLDLFSEHHREQVWDWNARYPDTIHACLHDLVTEQALKRPQEIAVHSWDRDLTFSQLEAYADRLAHYLVSLGVGPEVHVFLCFEKSALAIVAILSVLKAGGVCVSVDPAHPTQRLQRIINDTRPLSCLVSPMHRGVFDREGLINLVPQVVTVEESLFASSRLATVPAGKACPTVGPKNAAFVLFTSGSTGIPKGIVHQHQAIASSLHAHGNAMHVGLDSRTLQFSAFVFDVSITEIFLSLTRGGVLCVPSEDERMNNLESAIVRMSANWAHLTPTVASLLNPEKVPTLKHMALAGEPLKKVNITEWAEKLELVNLYGPAECALATTLRVGLVKDDRPDNIGRAVGLLTWLVEPSNTNRLVPVGGVGEILLEGPNIAREYLKDKDRTLASFIENPTWLQGEKTSPPRRFYRSGDIARYNGDGSIQILGRMDTQVKLYGQRVELGEIEYQLKLNLSNQKLVNLAVVYANSPEHPGGGLLASFLEFEQKASEVDQNQLMVKISQELKTLLVRLDVHLADALPSYMVPSIYVPLNAMPLLTAGKIDRGRLSRIVTQLSTEQVKLYSLSEFQEDKGKPRTRMERALHSLWAQVLNIDGSSIGVYDSLFRLGGDSVVAMRLAAAGREAGITIPVASIFQYPKLSEMAAIAKPLSERTFQELEARYKVRRDMVQHIYPCSPLQEGLIILSSRQADTYVIQRAFRLSFETDVEKFHAAWEAIYKQHAILRTRIIHVEKTIGSMQVVIDGSIRWRSARSLEAYLKEDKSSPIDYGEPLTRYAMVDDHEGKRFFVFTAHHSAFDSQSLSTLFSEVTKAYESLVSLRELTASDTTPYKTFVEHIFNADISAAESFWKDQFSGLNFSTFPKLLANQHPLADHTLDYSMKLPRSVNELGSSVSMIIRAAWALLLAQYSDSPENVVFGMTLDGRDDSQSVPGIATVLGPTIATVPVRIFINTKHTIGDFLEETQAQADAMRPFQHFGLQNIRALSPDAAKACDFQSLLAIQPLRKEGENHPTLLSDYVTTRDASSTYLLLLECQLKENGVDITAQYDQKITSDSQMQRILHQLEHVIKQLLAEDASTKQLREIQFYSPQDAKDMHSWNQSLPPLQDTCVHDVIAKHAALRPGAMAVCSWDENLSYHELDELSTTLAHHLVTAFNIGPESLVPLCFAKSAWAVVAMIAVLKAGGGYVPMDPSHPTSRLQEIVEATRASVILCSPQYEALSRSLAGNSFIVSRKTLSYCKASEGAACTTVKPNNVAYIIFTSGSTGTPKGIVMDHGAFCIAATEHGKRTNLNSESRVIHFSSYAFEACILEVLTALFNGGCVCVAPESERLEGIAKTMRDLHVNWAFFTPSFIRTIRPDQVPDLKTLVLGGEALGADNIEVWVDHCYLVNGYGPSETCVFSVINNNVRRGDTPDLIGSSVAGACWIVDPEDHRKLVPLGCVGELLIEGPTLARGYLNDPDRTNQVFVENPELLSRGLEIHGGRTNGAKANGHPDGYINGKLTNRSTKGTAGHTALNGQSTGRRMYKTGDLVCYDTSGNADGSIRFVGRKDTQVKVRGQRMELGDIEHHMKSNLKSIQHVAVEQVGLEGRENRYLAAFFSLEGQALPPTRGRERQLPMSMSRDLKASIVAVEARLGETLPSYMIPTFYVPLLRMPLLSSGKTNRRELRQIAAQLSEAQISQYSLADGQKRAPNTEREIALVKLWASIFQVSQETKIGLDDSFFRLGGDSIAAMRLTSLAREKKILLTVAEIFKNPRLEDMAASSLSLSGNEDTKMEPFVLLRESANVDELLRKIQRQYQITKEVIEDAFPVTPLQEGLMLLSIKQPGSYMSQITLSLRPDVDINHFKAAWQRTAERNSVLRSRFAHTGSQTIQLVMEESIDWRTGSDLETYRLRDKKVQMELGKPLTRHAIIDAGGDERYFVLTAHHSLYDGWSLMLIMEELDHLFTGGPVKPAAPPYATFIKHLRNIDLDEAKSFWQAQFSNKSLSSFPEPRSVTQATAETSIVKLTEITRPAGSDITLSTVMRAAWALLVARYASTDDVFFGATLMGRNASLPNIERMTGPTITTVPVCVSIDGSQTIDKFLDQVQNQATEMIPFEHTGLQNIKRIGPEAEKACNFQNLLVIQPEGSEDIKSNLWKESALFAKGEMVTLTYALILECRLYKDKVRITAQYRDNIITTSQMQRMVHQFEQVMHKLNDAIPGVRTVNSIEVFSKNDMDEVLEWNKETSVLSNSKDCIHHTIERQAIQRPHAQAVDSWDTSFTYAQLNKLSDKLAHHLSALGLGPNQFVPLCFDKSAWTIVAILAVLKAGGAYLSLDPKYPINRNNHIIQDVEAKVILTGSQHQKLFDPSAYYVLVVDREFIESLSDPKAKQSNFRSPNNAAFIVFTSGSTGEPKGIVMEHGAFCSSSREHSKALLINSESRVMQFAAYSYDVSMGEILTTLMQGGCVCVPSEEDRMSRLATSINALKANWIFLTPTVAGFLQPDEVPGLKVLVLGGEHATADNIKTWSEVLHLINSYGPAECAIWCACTTGLSLDADPASLGKSVGASIWITDATDPNKLAPIGCVGELLVEGPTLAREYLNDVKKTAAAFIENPEWSNDGLGRRRRMYRTGDLVRYGSNGNILFVGRRDTQVKLHGQRIELGEIEHHVMRYSPPGWFPVVDILRFSEGERDAAISAFIQVRKVSNDNPTSGEITLPVTETMNTALNQLRSELEQVLPTHMIPAAYILVRQVPLTAGGKVDRMALRKIGESLTDHQLLPYLLAGQGALRAPSTETERRLQKLWAKVLNMSEDSIGLDSNFLRIGGDSIAAMRLSAIARENGLLLTVKAIFTSPKLDDMGKNTTPISSVQGSETTYTPFSSLRVPDAAAFLEKIIHPQLPSVGEFDEIEDVLPATDYQRWTLGCGQLKTRGYNNYFIFHMRGPADPQRIQSACQQLIDHHPVLRTVFVTHKHQLFQVVLKHVQAEFTQYEALDILGFLQSVLESDMRRPVDLNNPSIRFLLVKQGPDEYRLMMRASHSQYDGISLPILLRDLKAAYLGESFSSSLPYSRFIHGSSRVMKVSDAEAFWRKELKDSTMTNILSHTKPAYRNPVNTSLKQVIQVNSALSGGITFATIFKAAWSLVLAQFSASSDVVFGQISTGRNAPIQGIDQVVGPCMNLLPVRVKIDSASTFRDLLRQVQSQHLDMSPYETLGFQHIIEKCTSWPKWTRFSSILQHTNFNSGMGDVDIWDNIEMKLGSFTPDHDVSDIWIWTGPSDDGFSIDFTYSSEAVSESLAQGMLDKLCDTILKITKNPEASIFSVLSKIQPKFPSSLANEKADRAGNFFHPEYISGGPLESIVEKVCGSVFGDENDKLPVSVTIDTPYFELRGDLIAATQLSMAFCTFNFQVSPEDIIDNPTMRLQAAMLNALNISLFSK</sequence>
<dbReference type="FunFam" id="3.30.559.30:FF:000005">
    <property type="entry name" value="Nonribosomal peptide synthase Pes1"/>
    <property type="match status" value="1"/>
</dbReference>
<name>A0A1B8GBH5_9PEZI</name>
<dbReference type="InterPro" id="IPR045851">
    <property type="entry name" value="AMP-bd_C_sf"/>
</dbReference>
<dbReference type="InterPro" id="IPR006162">
    <property type="entry name" value="Ppantetheine_attach_site"/>
</dbReference>
<dbReference type="InterPro" id="IPR036736">
    <property type="entry name" value="ACP-like_sf"/>
</dbReference>
<dbReference type="GO" id="GO:0043041">
    <property type="term" value="P:amino acid activation for nonribosomal peptide biosynthetic process"/>
    <property type="evidence" value="ECO:0007669"/>
    <property type="project" value="TreeGrafter"/>
</dbReference>
<evidence type="ECO:0000259" key="5">
    <source>
        <dbReference type="PROSITE" id="PS50075"/>
    </source>
</evidence>
<feature type="domain" description="Carrier" evidence="5">
    <location>
        <begin position="4113"/>
        <end position="4189"/>
    </location>
</feature>
<evidence type="ECO:0000256" key="1">
    <source>
        <dbReference type="ARBA" id="ARBA00022450"/>
    </source>
</evidence>
<dbReference type="FunFam" id="1.10.1200.10:FF:000005">
    <property type="entry name" value="Nonribosomal peptide synthetase 1"/>
    <property type="match status" value="3"/>
</dbReference>
<evidence type="ECO:0000256" key="4">
    <source>
        <dbReference type="SAM" id="MobiDB-lite"/>
    </source>
</evidence>
<dbReference type="Pfam" id="PF00550">
    <property type="entry name" value="PP-binding"/>
    <property type="match status" value="4"/>
</dbReference>
<dbReference type="STRING" id="342668.A0A1B8GBH5"/>
<keyword evidence="2" id="KW-0597">Phosphoprotein</keyword>
<dbReference type="Gene3D" id="3.30.300.30">
    <property type="match status" value="4"/>
</dbReference>
<dbReference type="Gene3D" id="1.10.1200.10">
    <property type="entry name" value="ACP-like"/>
    <property type="match status" value="4"/>
</dbReference>